<dbReference type="InterPro" id="IPR008332">
    <property type="entry name" value="MethylG_MeTrfase_N"/>
</dbReference>
<evidence type="ECO:0000256" key="7">
    <source>
        <dbReference type="ARBA" id="ARBA00023204"/>
    </source>
</evidence>
<dbReference type="HAMAP" id="MF_00772">
    <property type="entry name" value="OGT"/>
    <property type="match status" value="1"/>
</dbReference>
<accession>A0A0E1XLE0</accession>
<dbReference type="InterPro" id="IPR001497">
    <property type="entry name" value="MethylDNA_cys_MeTrfase_AS"/>
</dbReference>
<comment type="catalytic activity">
    <reaction evidence="8 9">
        <text>a 6-O-methyl-2'-deoxyguanosine in DNA + L-cysteinyl-[protein] = S-methyl-L-cysteinyl-[protein] + a 2'-deoxyguanosine in DNA</text>
        <dbReference type="Rhea" id="RHEA:24000"/>
        <dbReference type="Rhea" id="RHEA-COMP:10131"/>
        <dbReference type="Rhea" id="RHEA-COMP:10132"/>
        <dbReference type="Rhea" id="RHEA-COMP:11367"/>
        <dbReference type="Rhea" id="RHEA-COMP:11368"/>
        <dbReference type="ChEBI" id="CHEBI:29950"/>
        <dbReference type="ChEBI" id="CHEBI:82612"/>
        <dbReference type="ChEBI" id="CHEBI:85445"/>
        <dbReference type="ChEBI" id="CHEBI:85448"/>
        <dbReference type="EC" id="2.1.1.63"/>
    </reaction>
</comment>
<evidence type="ECO:0000313" key="13">
    <source>
        <dbReference type="Proteomes" id="UP000003455"/>
    </source>
</evidence>
<feature type="domain" description="Methylguanine DNA methyltransferase ribonuclease-like" evidence="11">
    <location>
        <begin position="14"/>
        <end position="82"/>
    </location>
</feature>
<dbReference type="HOGENOM" id="CLU_000445_52_2_9"/>
<dbReference type="CDD" id="cd06445">
    <property type="entry name" value="ATase"/>
    <property type="match status" value="1"/>
</dbReference>
<feature type="domain" description="Methylated-DNA-[protein]-cysteine S-methyltransferase DNA binding" evidence="10">
    <location>
        <begin position="87"/>
        <end position="170"/>
    </location>
</feature>
<organism evidence="12 13">
    <name type="scientific">Staphylococcus aureus subsp. aureus MN8</name>
    <dbReference type="NCBI Taxonomy" id="548470"/>
    <lineage>
        <taxon>Bacteria</taxon>
        <taxon>Bacillati</taxon>
        <taxon>Bacillota</taxon>
        <taxon>Bacilli</taxon>
        <taxon>Bacillales</taxon>
        <taxon>Staphylococcaceae</taxon>
        <taxon>Staphylococcus</taxon>
    </lineage>
</organism>
<evidence type="ECO:0000256" key="6">
    <source>
        <dbReference type="ARBA" id="ARBA00022763"/>
    </source>
</evidence>
<comment type="miscellaneous">
    <text evidence="9">This enzyme catalyzes only one turnover and therefore is not strictly catalytic. According to one definition, an enzyme is a biocatalyst that acts repeatedly and over many reaction cycles.</text>
</comment>
<dbReference type="NCBIfam" id="TIGR00589">
    <property type="entry name" value="ogt"/>
    <property type="match status" value="1"/>
</dbReference>
<keyword evidence="7 9" id="KW-0234">DNA repair</keyword>
<comment type="catalytic activity">
    <reaction evidence="1 9">
        <text>a 4-O-methyl-thymidine in DNA + L-cysteinyl-[protein] = a thymidine in DNA + S-methyl-L-cysteinyl-[protein]</text>
        <dbReference type="Rhea" id="RHEA:53428"/>
        <dbReference type="Rhea" id="RHEA-COMP:10131"/>
        <dbReference type="Rhea" id="RHEA-COMP:10132"/>
        <dbReference type="Rhea" id="RHEA-COMP:13555"/>
        <dbReference type="Rhea" id="RHEA-COMP:13556"/>
        <dbReference type="ChEBI" id="CHEBI:29950"/>
        <dbReference type="ChEBI" id="CHEBI:82612"/>
        <dbReference type="ChEBI" id="CHEBI:137386"/>
        <dbReference type="ChEBI" id="CHEBI:137387"/>
        <dbReference type="EC" id="2.1.1.63"/>
    </reaction>
</comment>
<comment type="function">
    <text evidence="9">Involved in the cellular defense against the biological effects of O6-methylguanine (O6-MeG) and O4-methylthymine (O4-MeT) in DNA. Repairs the methylated nucleobase in DNA by stoichiometrically transferring the methyl group to a cysteine residue in the enzyme. This is a suicide reaction: the enzyme is irreversibly inactivated.</text>
</comment>
<evidence type="ECO:0000256" key="3">
    <source>
        <dbReference type="ARBA" id="ARBA00022490"/>
    </source>
</evidence>
<dbReference type="GO" id="GO:0032259">
    <property type="term" value="P:methylation"/>
    <property type="evidence" value="ECO:0007669"/>
    <property type="project" value="UniProtKB-KW"/>
</dbReference>
<dbReference type="PANTHER" id="PTHR10815">
    <property type="entry name" value="METHYLATED-DNA--PROTEIN-CYSTEINE METHYLTRANSFERASE"/>
    <property type="match status" value="1"/>
</dbReference>
<dbReference type="SUPFAM" id="SSF53155">
    <property type="entry name" value="Methylated DNA-protein cysteine methyltransferase domain"/>
    <property type="match status" value="1"/>
</dbReference>
<evidence type="ECO:0000259" key="11">
    <source>
        <dbReference type="Pfam" id="PF02870"/>
    </source>
</evidence>
<evidence type="ECO:0000256" key="2">
    <source>
        <dbReference type="ARBA" id="ARBA00008711"/>
    </source>
</evidence>
<evidence type="ECO:0000256" key="5">
    <source>
        <dbReference type="ARBA" id="ARBA00022679"/>
    </source>
</evidence>
<keyword evidence="3 9" id="KW-0963">Cytoplasm</keyword>
<comment type="similarity">
    <text evidence="2 9">Belongs to the MGMT family.</text>
</comment>
<dbReference type="Pfam" id="PF02870">
    <property type="entry name" value="Methyltransf_1N"/>
    <property type="match status" value="1"/>
</dbReference>
<dbReference type="AlphaFoldDB" id="A0A0E1XLE0"/>
<dbReference type="InterPro" id="IPR023546">
    <property type="entry name" value="MGMT"/>
</dbReference>
<dbReference type="Proteomes" id="UP000003455">
    <property type="component" value="Chromosome"/>
</dbReference>
<evidence type="ECO:0000259" key="10">
    <source>
        <dbReference type="Pfam" id="PF01035"/>
    </source>
</evidence>
<protein>
    <recommendedName>
        <fullName evidence="9">Methylated-DNA--protein-cysteine methyltransferase</fullName>
        <ecNumber evidence="9">2.1.1.63</ecNumber>
    </recommendedName>
    <alternativeName>
        <fullName evidence="9">6-O-methylguanine-DNA methyltransferase</fullName>
        <shortName evidence="9">MGMT</shortName>
    </alternativeName>
    <alternativeName>
        <fullName evidence="9">O-6-methylguanine-DNA-alkyltransferase</fullName>
    </alternativeName>
</protein>
<dbReference type="PANTHER" id="PTHR10815:SF5">
    <property type="entry name" value="METHYLATED-DNA--PROTEIN-CYSTEINE METHYLTRANSFERASE"/>
    <property type="match status" value="1"/>
</dbReference>
<dbReference type="InterPro" id="IPR036217">
    <property type="entry name" value="MethylDNA_cys_MeTrfase_DNAb"/>
</dbReference>
<keyword evidence="5 9" id="KW-0808">Transferase</keyword>
<comment type="caution">
    <text evidence="12">The sequence shown here is derived from an EMBL/GenBank/DDBJ whole genome shotgun (WGS) entry which is preliminary data.</text>
</comment>
<name>A0A0E1XLE0_STAAU</name>
<dbReference type="PROSITE" id="PS00374">
    <property type="entry name" value="MGMT"/>
    <property type="match status" value="1"/>
</dbReference>
<sequence length="185" mass="20408">MNSMMMKKECVFMVYKSYYDSPVGRLELVSDGVSLTAVLFENQQDDGTREENTSLAIFKEATQWLDAYFKGDNPEITIPLKPTGSHFQQCVWNELRQIPYGTLTTYGAIAKKVGKLLDKPKMSAQAVGGAVGSNPLSIIVPCHRVVGKTGSLTGFGGTINNKIKLLELENIDMSKLYVPKHSTKP</sequence>
<dbReference type="InterPro" id="IPR036631">
    <property type="entry name" value="MGMT_N_sf"/>
</dbReference>
<reference evidence="12 13" key="1">
    <citation type="submission" date="2010-05" db="EMBL/GenBank/DDBJ databases">
        <authorList>
            <person name="Muzny D."/>
            <person name="Qin X."/>
            <person name="Buhay C."/>
            <person name="Dugan-Rocha S."/>
            <person name="Ding Y."/>
            <person name="Chen G."/>
            <person name="Hawes A."/>
            <person name="Holder M."/>
            <person name="Jhangiani S."/>
            <person name="Johnson A."/>
            <person name="Khan Z."/>
            <person name="Li Z."/>
            <person name="Liu W."/>
            <person name="Liu X."/>
            <person name="Perez L."/>
            <person name="Shen H."/>
            <person name="Wang Q."/>
            <person name="Watt J."/>
            <person name="Xi L."/>
            <person name="Xin Y."/>
            <person name="Zhou J."/>
            <person name="Deng J."/>
            <person name="Jiang H."/>
            <person name="Liu Y."/>
            <person name="Qu J."/>
            <person name="Song X.-Z."/>
            <person name="Zhang L."/>
            <person name="Villasana D."/>
            <person name="Johnson A."/>
            <person name="Liu J."/>
            <person name="Liyanage D."/>
            <person name="Lorensuhewa L."/>
            <person name="Robinson T."/>
            <person name="Song A."/>
            <person name="Song B.-B."/>
            <person name="Dinh H."/>
            <person name="Thornton R."/>
            <person name="Coyle M."/>
            <person name="Francisco L."/>
            <person name="Jackson L."/>
            <person name="Javaid M."/>
            <person name="Korchina V."/>
            <person name="Kovar C."/>
            <person name="Mata R."/>
            <person name="Mathew T."/>
            <person name="Ngo R."/>
            <person name="Nguyen L."/>
            <person name="Nguyen N."/>
            <person name="Okwuonu G."/>
            <person name="Ongeri F."/>
            <person name="Pham C."/>
            <person name="Simmons D."/>
            <person name="Wilczek-Boney K."/>
            <person name="Hale W."/>
            <person name="Jakkamsetti A."/>
            <person name="Pham P."/>
            <person name="Ruth R."/>
            <person name="San Lucas F."/>
            <person name="Warren J."/>
            <person name="Zhang J."/>
            <person name="Zhao Z."/>
            <person name="Zhou C."/>
            <person name="Zhu D."/>
            <person name="Lee S."/>
            <person name="Bess C."/>
            <person name="Blankenburg K."/>
            <person name="Forbes L."/>
            <person name="Fu Q."/>
            <person name="Gubbala S."/>
            <person name="Hirani K."/>
            <person name="Jayaseelan J.C."/>
            <person name="Lara F."/>
            <person name="Munidasa M."/>
            <person name="Palculict T."/>
            <person name="Patil S."/>
            <person name="Pu L.-L."/>
            <person name="Saada N."/>
            <person name="Tang L."/>
            <person name="Weissenberger G."/>
            <person name="Zhu Y."/>
            <person name="Hemphill L."/>
            <person name="Shang Y."/>
            <person name="Youmans B."/>
            <person name="Ayvaz T."/>
            <person name="Ross M."/>
            <person name="Santibanez J."/>
            <person name="Aqrawi P."/>
            <person name="Gross S."/>
            <person name="Joshi V."/>
            <person name="Fowler G."/>
            <person name="Nazareth L."/>
            <person name="Reid J."/>
            <person name="Worley K."/>
            <person name="Petrosino J."/>
            <person name="Highlander S."/>
            <person name="Gibbs R."/>
        </authorList>
    </citation>
    <scope>NUCLEOTIDE SEQUENCE [LARGE SCALE GENOMIC DNA]</scope>
    <source>
        <strain evidence="12 13">MN8</strain>
    </source>
</reference>
<dbReference type="FunFam" id="1.10.10.10:FF:000214">
    <property type="entry name" value="Methylated-DNA--protein-cysteine methyltransferase"/>
    <property type="match status" value="1"/>
</dbReference>
<evidence type="ECO:0000256" key="9">
    <source>
        <dbReference type="HAMAP-Rule" id="MF_00772"/>
    </source>
</evidence>
<dbReference type="GO" id="GO:0005737">
    <property type="term" value="C:cytoplasm"/>
    <property type="evidence" value="ECO:0007669"/>
    <property type="project" value="UniProtKB-SubCell"/>
</dbReference>
<feature type="active site" description="Nucleophile; methyl group acceptor" evidence="9">
    <location>
        <position position="142"/>
    </location>
</feature>
<keyword evidence="4 9" id="KW-0489">Methyltransferase</keyword>
<dbReference type="InterPro" id="IPR014048">
    <property type="entry name" value="MethylDNA_cys_MeTrfase_DNA-bd"/>
</dbReference>
<dbReference type="Gene3D" id="1.10.10.10">
    <property type="entry name" value="Winged helix-like DNA-binding domain superfamily/Winged helix DNA-binding domain"/>
    <property type="match status" value="1"/>
</dbReference>
<dbReference type="SUPFAM" id="SSF46767">
    <property type="entry name" value="Methylated DNA-protein cysteine methyltransferase, C-terminal domain"/>
    <property type="match status" value="1"/>
</dbReference>
<dbReference type="Gene3D" id="3.30.160.70">
    <property type="entry name" value="Methylated DNA-protein cysteine methyltransferase domain"/>
    <property type="match status" value="1"/>
</dbReference>
<dbReference type="Pfam" id="PF01035">
    <property type="entry name" value="DNA_binding_1"/>
    <property type="match status" value="1"/>
</dbReference>
<dbReference type="GO" id="GO:0003908">
    <property type="term" value="F:methylated-DNA-[protein]-cysteine S-methyltransferase activity"/>
    <property type="evidence" value="ECO:0007669"/>
    <property type="project" value="UniProtKB-UniRule"/>
</dbReference>
<comment type="subcellular location">
    <subcellularLocation>
        <location evidence="9">Cytoplasm</location>
    </subcellularLocation>
</comment>
<evidence type="ECO:0000313" key="12">
    <source>
        <dbReference type="EMBL" id="EFH96601.1"/>
    </source>
</evidence>
<keyword evidence="6 9" id="KW-0227">DNA damage</keyword>
<evidence type="ECO:0000256" key="1">
    <source>
        <dbReference type="ARBA" id="ARBA00001286"/>
    </source>
</evidence>
<dbReference type="EC" id="2.1.1.63" evidence="9"/>
<gene>
    <name evidence="12" type="ORF">HMPREF0769_10603</name>
</gene>
<proteinExistence type="inferred from homology"/>
<dbReference type="InterPro" id="IPR036388">
    <property type="entry name" value="WH-like_DNA-bd_sf"/>
</dbReference>
<dbReference type="EMBL" id="ACJA02000001">
    <property type="protein sequence ID" value="EFH96601.1"/>
    <property type="molecule type" value="Genomic_DNA"/>
</dbReference>
<dbReference type="GO" id="GO:0006307">
    <property type="term" value="P:DNA alkylation repair"/>
    <property type="evidence" value="ECO:0007669"/>
    <property type="project" value="UniProtKB-UniRule"/>
</dbReference>
<evidence type="ECO:0000256" key="8">
    <source>
        <dbReference type="ARBA" id="ARBA00049348"/>
    </source>
</evidence>
<evidence type="ECO:0000256" key="4">
    <source>
        <dbReference type="ARBA" id="ARBA00022603"/>
    </source>
</evidence>